<comment type="similarity">
    <text evidence="1 4">Belongs to the glycosyl hydrolase 43 family.</text>
</comment>
<accession>A0A934VRK4</accession>
<comment type="caution">
    <text evidence="6">The sequence shown here is derived from an EMBL/GenBank/DDBJ whole genome shotgun (WGS) entry which is preliminary data.</text>
</comment>
<organism evidence="6 7">
    <name type="scientific">Pelagicoccus mobilis</name>
    <dbReference type="NCBI Taxonomy" id="415221"/>
    <lineage>
        <taxon>Bacteria</taxon>
        <taxon>Pseudomonadati</taxon>
        <taxon>Verrucomicrobiota</taxon>
        <taxon>Opitutia</taxon>
        <taxon>Puniceicoccales</taxon>
        <taxon>Pelagicoccaceae</taxon>
        <taxon>Pelagicoccus</taxon>
    </lineage>
</organism>
<evidence type="ECO:0000256" key="2">
    <source>
        <dbReference type="ARBA" id="ARBA00022801"/>
    </source>
</evidence>
<dbReference type="InterPro" id="IPR023296">
    <property type="entry name" value="Glyco_hydro_beta-prop_sf"/>
</dbReference>
<evidence type="ECO:0000256" key="1">
    <source>
        <dbReference type="ARBA" id="ARBA00009865"/>
    </source>
</evidence>
<keyword evidence="3 4" id="KW-0326">Glycosidase</keyword>
<feature type="chain" id="PRO_5038025201" evidence="5">
    <location>
        <begin position="22"/>
        <end position="390"/>
    </location>
</feature>
<feature type="signal peptide" evidence="5">
    <location>
        <begin position="1"/>
        <end position="21"/>
    </location>
</feature>
<evidence type="ECO:0000256" key="4">
    <source>
        <dbReference type="RuleBase" id="RU361187"/>
    </source>
</evidence>
<protein>
    <submittedName>
        <fullName evidence="6">Family 43 glycosylhydrolase</fullName>
    </submittedName>
</protein>
<proteinExistence type="inferred from homology"/>
<dbReference type="GO" id="GO:0005975">
    <property type="term" value="P:carbohydrate metabolic process"/>
    <property type="evidence" value="ECO:0007669"/>
    <property type="project" value="InterPro"/>
</dbReference>
<dbReference type="PANTHER" id="PTHR42812:SF14">
    <property type="entry name" value="SECRETED PROTEIN"/>
    <property type="match status" value="1"/>
</dbReference>
<dbReference type="PANTHER" id="PTHR42812">
    <property type="entry name" value="BETA-XYLOSIDASE"/>
    <property type="match status" value="1"/>
</dbReference>
<keyword evidence="7" id="KW-1185">Reference proteome</keyword>
<dbReference type="EMBL" id="JAENIL010000021">
    <property type="protein sequence ID" value="MBK1877703.1"/>
    <property type="molecule type" value="Genomic_DNA"/>
</dbReference>
<dbReference type="Proteomes" id="UP000617628">
    <property type="component" value="Unassembled WGS sequence"/>
</dbReference>
<reference evidence="6" key="1">
    <citation type="submission" date="2021-01" db="EMBL/GenBank/DDBJ databases">
        <title>Modified the classification status of verrucomicrobia.</title>
        <authorList>
            <person name="Feng X."/>
        </authorList>
    </citation>
    <scope>NUCLEOTIDE SEQUENCE</scope>
    <source>
        <strain evidence="6">KCTC 13126</strain>
    </source>
</reference>
<dbReference type="SUPFAM" id="SSF75005">
    <property type="entry name" value="Arabinanase/levansucrase/invertase"/>
    <property type="match status" value="1"/>
</dbReference>
<dbReference type="Pfam" id="PF04616">
    <property type="entry name" value="Glyco_hydro_43"/>
    <property type="match status" value="1"/>
</dbReference>
<dbReference type="PROSITE" id="PS51257">
    <property type="entry name" value="PROKAR_LIPOPROTEIN"/>
    <property type="match status" value="1"/>
</dbReference>
<dbReference type="RefSeq" id="WP_200355916.1">
    <property type="nucleotide sequence ID" value="NZ_JAENIL010000021.1"/>
</dbReference>
<keyword evidence="2 4" id="KW-0378">Hydrolase</keyword>
<gene>
    <name evidence="6" type="ORF">JIN87_12565</name>
</gene>
<dbReference type="Gene3D" id="2.115.10.20">
    <property type="entry name" value="Glycosyl hydrolase domain, family 43"/>
    <property type="match status" value="1"/>
</dbReference>
<evidence type="ECO:0000313" key="7">
    <source>
        <dbReference type="Proteomes" id="UP000617628"/>
    </source>
</evidence>
<dbReference type="CDD" id="cd08986">
    <property type="entry name" value="GH43-like"/>
    <property type="match status" value="1"/>
</dbReference>
<evidence type="ECO:0000256" key="3">
    <source>
        <dbReference type="ARBA" id="ARBA00023295"/>
    </source>
</evidence>
<dbReference type="InterPro" id="IPR051795">
    <property type="entry name" value="Glycosyl_Hydrlase_43"/>
</dbReference>
<dbReference type="AlphaFoldDB" id="A0A934VRK4"/>
<evidence type="ECO:0000256" key="5">
    <source>
        <dbReference type="SAM" id="SignalP"/>
    </source>
</evidence>
<dbReference type="GO" id="GO:0004553">
    <property type="term" value="F:hydrolase activity, hydrolyzing O-glycosyl compounds"/>
    <property type="evidence" value="ECO:0007669"/>
    <property type="project" value="InterPro"/>
</dbReference>
<dbReference type="InterPro" id="IPR006710">
    <property type="entry name" value="Glyco_hydro_43"/>
</dbReference>
<keyword evidence="5" id="KW-0732">Signal</keyword>
<evidence type="ECO:0000313" key="6">
    <source>
        <dbReference type="EMBL" id="MBK1877703.1"/>
    </source>
</evidence>
<sequence length="390" mass="43697">MNKLNICLALVALGLSCASNANPPKDLLLRDGVLDAPVRPVMSRAEIEAGLKSHDRALFIKDDWIRDPYIVMGPDDMYYLTGTTMNPGDSREKTDPYNPGLGDESAVGQVVRIWRSKDLIDWEYLGAPFSLKDSFHKENPRNVIWAPEVHWIPEMNRWALVHCPAKQANFALSAGPDISGPWTHPMGANLGYRRHDPSLFKDGDTWWLLWENTLVAPLNSTFTDYTAEPTRIDPAGTRVNSKGKEISIIGHEGATIRKIGEKYVHFGTAWSADLMRQGCYNLYYCTSDSIDGTYGPRKFAGRFLGHGTPFQTRDGKWWCTAFYNANTPPLDTDGIQNRDLIETAQTINHRGTTIVPLDVRVLDDGDIYIRAKDPAYAVPGPEEVQDFGLR</sequence>
<name>A0A934VRK4_9BACT</name>